<keyword evidence="2" id="KW-1185">Reference proteome</keyword>
<organism evidence="1 2">
    <name type="scientific">Ladona fulva</name>
    <name type="common">Scarce chaser dragonfly</name>
    <name type="synonym">Libellula fulva</name>
    <dbReference type="NCBI Taxonomy" id="123851"/>
    <lineage>
        <taxon>Eukaryota</taxon>
        <taxon>Metazoa</taxon>
        <taxon>Ecdysozoa</taxon>
        <taxon>Arthropoda</taxon>
        <taxon>Hexapoda</taxon>
        <taxon>Insecta</taxon>
        <taxon>Pterygota</taxon>
        <taxon>Palaeoptera</taxon>
        <taxon>Odonata</taxon>
        <taxon>Epiprocta</taxon>
        <taxon>Anisoptera</taxon>
        <taxon>Libelluloidea</taxon>
        <taxon>Libellulidae</taxon>
        <taxon>Ladona</taxon>
    </lineage>
</organism>
<evidence type="ECO:0000313" key="2">
    <source>
        <dbReference type="Proteomes" id="UP000792457"/>
    </source>
</evidence>
<sequence>MAGVNAWDDENFPVSLYIQEPYDPTKIPMYCKDKVYCNGMECEYSLEEIRARRYGYGNNLRINSDTLSTLKGTILSATSACKDVEVKPLSVIDVNAKHPRESTGRKSSPVMKAQIESSLMKDCFKTPVITAAFNDKENQENSKRAKKLLADVLPCDPISESLGLGKEADKEN</sequence>
<reference evidence="1" key="1">
    <citation type="submission" date="2013-04" db="EMBL/GenBank/DDBJ databases">
        <authorList>
            <person name="Qu J."/>
            <person name="Murali S.C."/>
            <person name="Bandaranaike D."/>
            <person name="Bellair M."/>
            <person name="Blankenburg K."/>
            <person name="Chao H."/>
            <person name="Dinh H."/>
            <person name="Doddapaneni H."/>
            <person name="Downs B."/>
            <person name="Dugan-Rocha S."/>
            <person name="Elkadiri S."/>
            <person name="Gnanaolivu R.D."/>
            <person name="Hernandez B."/>
            <person name="Javaid M."/>
            <person name="Jayaseelan J.C."/>
            <person name="Lee S."/>
            <person name="Li M."/>
            <person name="Ming W."/>
            <person name="Munidasa M."/>
            <person name="Muniz J."/>
            <person name="Nguyen L."/>
            <person name="Ongeri F."/>
            <person name="Osuji N."/>
            <person name="Pu L.-L."/>
            <person name="Puazo M."/>
            <person name="Qu C."/>
            <person name="Quiroz J."/>
            <person name="Raj R."/>
            <person name="Weissenberger G."/>
            <person name="Xin Y."/>
            <person name="Zou X."/>
            <person name="Han Y."/>
            <person name="Richards S."/>
            <person name="Worley K."/>
            <person name="Muzny D."/>
            <person name="Gibbs R."/>
        </authorList>
    </citation>
    <scope>NUCLEOTIDE SEQUENCE</scope>
    <source>
        <strain evidence="1">Sampled in the wild</strain>
    </source>
</reference>
<dbReference type="EMBL" id="KZ308446">
    <property type="protein sequence ID" value="KAG8229800.1"/>
    <property type="molecule type" value="Genomic_DNA"/>
</dbReference>
<dbReference type="AlphaFoldDB" id="A0A8K0K9S1"/>
<protein>
    <submittedName>
        <fullName evidence="1">Uncharacterized protein</fullName>
    </submittedName>
</protein>
<dbReference type="Proteomes" id="UP000792457">
    <property type="component" value="Unassembled WGS sequence"/>
</dbReference>
<dbReference type="OrthoDB" id="248495at2759"/>
<gene>
    <name evidence="1" type="ORF">J437_LFUL005881</name>
</gene>
<evidence type="ECO:0000313" key="1">
    <source>
        <dbReference type="EMBL" id="KAG8229800.1"/>
    </source>
</evidence>
<feature type="non-terminal residue" evidence="1">
    <location>
        <position position="172"/>
    </location>
</feature>
<proteinExistence type="predicted"/>
<comment type="caution">
    <text evidence="1">The sequence shown here is derived from an EMBL/GenBank/DDBJ whole genome shotgun (WGS) entry which is preliminary data.</text>
</comment>
<reference evidence="1" key="2">
    <citation type="submission" date="2017-10" db="EMBL/GenBank/DDBJ databases">
        <title>Ladona fulva Genome sequencing and assembly.</title>
        <authorList>
            <person name="Murali S."/>
            <person name="Richards S."/>
            <person name="Bandaranaike D."/>
            <person name="Bellair M."/>
            <person name="Blankenburg K."/>
            <person name="Chao H."/>
            <person name="Dinh H."/>
            <person name="Doddapaneni H."/>
            <person name="Dugan-Rocha S."/>
            <person name="Elkadiri S."/>
            <person name="Gnanaolivu R."/>
            <person name="Hernandez B."/>
            <person name="Skinner E."/>
            <person name="Javaid M."/>
            <person name="Lee S."/>
            <person name="Li M."/>
            <person name="Ming W."/>
            <person name="Munidasa M."/>
            <person name="Muniz J."/>
            <person name="Nguyen L."/>
            <person name="Hughes D."/>
            <person name="Osuji N."/>
            <person name="Pu L.-L."/>
            <person name="Puazo M."/>
            <person name="Qu C."/>
            <person name="Quiroz J."/>
            <person name="Raj R."/>
            <person name="Weissenberger G."/>
            <person name="Xin Y."/>
            <person name="Zou X."/>
            <person name="Han Y."/>
            <person name="Worley K."/>
            <person name="Muzny D."/>
            <person name="Gibbs R."/>
        </authorList>
    </citation>
    <scope>NUCLEOTIDE SEQUENCE</scope>
    <source>
        <strain evidence="1">Sampled in the wild</strain>
    </source>
</reference>
<name>A0A8K0K9S1_LADFU</name>
<accession>A0A8K0K9S1</accession>